<sequence>MEIASLSNTKTFTGKTKESTYELLSTKKRNSKGSTSISQTPENKIAMDEDEEHSIVGCAIENTPENKIAMDEDEEHSIVGCAIENTPENKIAMDEDEEHSIVGCAIENTPENKIAMDEDEEHSIVGCAIKKIRYVDVMDNQSSNDEVKHEMLYDMCGYLVKTRDSVWIHCPNCKKGLITKYEDLPSTFLSADYTADRNHGGLTFVTGERTINSITLAERWKKPAKYAAMPRRNLVFFCIGATLKPK</sequence>
<accession>A0ABR0AAR1</accession>
<comment type="caution">
    <text evidence="2">The sequence shown here is derived from an EMBL/GenBank/DDBJ whole genome shotgun (WGS) entry which is preliminary data.</text>
</comment>
<organism evidence="2 3">
    <name type="scientific">Daphnia magna</name>
    <dbReference type="NCBI Taxonomy" id="35525"/>
    <lineage>
        <taxon>Eukaryota</taxon>
        <taxon>Metazoa</taxon>
        <taxon>Ecdysozoa</taxon>
        <taxon>Arthropoda</taxon>
        <taxon>Crustacea</taxon>
        <taxon>Branchiopoda</taxon>
        <taxon>Diplostraca</taxon>
        <taxon>Cladocera</taxon>
        <taxon>Anomopoda</taxon>
        <taxon>Daphniidae</taxon>
        <taxon>Daphnia</taxon>
    </lineage>
</organism>
<evidence type="ECO:0000313" key="2">
    <source>
        <dbReference type="EMBL" id="KAK4022220.1"/>
    </source>
</evidence>
<name>A0ABR0AAR1_9CRUS</name>
<dbReference type="EMBL" id="JAOYFB010000037">
    <property type="protein sequence ID" value="KAK4022220.1"/>
    <property type="molecule type" value="Genomic_DNA"/>
</dbReference>
<evidence type="ECO:0000256" key="1">
    <source>
        <dbReference type="SAM" id="MobiDB-lite"/>
    </source>
</evidence>
<reference evidence="2 3" key="1">
    <citation type="journal article" date="2023" name="Nucleic Acids Res.">
        <title>The hologenome of Daphnia magna reveals possible DNA methylation and microbiome-mediated evolution of the host genome.</title>
        <authorList>
            <person name="Chaturvedi A."/>
            <person name="Li X."/>
            <person name="Dhandapani V."/>
            <person name="Marshall H."/>
            <person name="Kissane S."/>
            <person name="Cuenca-Cambronero M."/>
            <person name="Asole G."/>
            <person name="Calvet F."/>
            <person name="Ruiz-Romero M."/>
            <person name="Marangio P."/>
            <person name="Guigo R."/>
            <person name="Rago D."/>
            <person name="Mirbahai L."/>
            <person name="Eastwood N."/>
            <person name="Colbourne J.K."/>
            <person name="Zhou J."/>
            <person name="Mallon E."/>
            <person name="Orsini L."/>
        </authorList>
    </citation>
    <scope>NUCLEOTIDE SEQUENCE [LARGE SCALE GENOMIC DNA]</scope>
    <source>
        <strain evidence="2">LRV0_1</strain>
    </source>
</reference>
<feature type="region of interest" description="Disordered" evidence="1">
    <location>
        <begin position="1"/>
        <end position="20"/>
    </location>
</feature>
<gene>
    <name evidence="2" type="ORF">OUZ56_007699</name>
</gene>
<dbReference type="Proteomes" id="UP001234178">
    <property type="component" value="Unassembled WGS sequence"/>
</dbReference>
<evidence type="ECO:0000313" key="3">
    <source>
        <dbReference type="Proteomes" id="UP001234178"/>
    </source>
</evidence>
<feature type="compositionally biased region" description="Polar residues" evidence="1">
    <location>
        <begin position="1"/>
        <end position="14"/>
    </location>
</feature>
<keyword evidence="3" id="KW-1185">Reference proteome</keyword>
<protein>
    <submittedName>
        <fullName evidence="2">Uncharacterized protein</fullName>
    </submittedName>
</protein>
<proteinExistence type="predicted"/>